<gene>
    <name evidence="1" type="ORF">BLNAU_19988</name>
</gene>
<sequence length="137" mass="15344">MPTPVVGKMEENGVTQAIITTDLYCYNSEFASAPRGIDAAARSYDLSDVSDSVTLLRDVGVKGSFTTHNTKLNLSWRIWKQFYKIRTLRNSRDDCFVSNTTDAKANAHNCYGFCDGHQRMMPTLSCLNSAFIIIVDF</sequence>
<dbReference type="EMBL" id="JARBJD010000273">
    <property type="protein sequence ID" value="KAK2945090.1"/>
    <property type="molecule type" value="Genomic_DNA"/>
</dbReference>
<evidence type="ECO:0000313" key="1">
    <source>
        <dbReference type="EMBL" id="KAK2945090.1"/>
    </source>
</evidence>
<keyword evidence="2" id="KW-1185">Reference proteome</keyword>
<dbReference type="Proteomes" id="UP001281761">
    <property type="component" value="Unassembled WGS sequence"/>
</dbReference>
<protein>
    <submittedName>
        <fullName evidence="1">Uncharacterized protein</fullName>
    </submittedName>
</protein>
<proteinExistence type="predicted"/>
<evidence type="ECO:0000313" key="2">
    <source>
        <dbReference type="Proteomes" id="UP001281761"/>
    </source>
</evidence>
<accession>A0ABQ9X040</accession>
<organism evidence="1 2">
    <name type="scientific">Blattamonas nauphoetae</name>
    <dbReference type="NCBI Taxonomy" id="2049346"/>
    <lineage>
        <taxon>Eukaryota</taxon>
        <taxon>Metamonada</taxon>
        <taxon>Preaxostyla</taxon>
        <taxon>Oxymonadida</taxon>
        <taxon>Blattamonas</taxon>
    </lineage>
</organism>
<comment type="caution">
    <text evidence="1">The sequence shown here is derived from an EMBL/GenBank/DDBJ whole genome shotgun (WGS) entry which is preliminary data.</text>
</comment>
<reference evidence="1 2" key="1">
    <citation type="journal article" date="2022" name="bioRxiv">
        <title>Genomics of Preaxostyla Flagellates Illuminates Evolutionary Transitions and the Path Towards Mitochondrial Loss.</title>
        <authorList>
            <person name="Novak L.V.F."/>
            <person name="Treitli S.C."/>
            <person name="Pyrih J."/>
            <person name="Halakuc P."/>
            <person name="Pipaliya S.V."/>
            <person name="Vacek V."/>
            <person name="Brzon O."/>
            <person name="Soukal P."/>
            <person name="Eme L."/>
            <person name="Dacks J.B."/>
            <person name="Karnkowska A."/>
            <person name="Elias M."/>
            <person name="Hampl V."/>
        </authorList>
    </citation>
    <scope>NUCLEOTIDE SEQUENCE [LARGE SCALE GENOMIC DNA]</scope>
    <source>
        <strain evidence="1">NAU3</strain>
        <tissue evidence="1">Gut</tissue>
    </source>
</reference>
<name>A0ABQ9X040_9EUKA</name>